<keyword evidence="5" id="KW-0597">Phosphoprotein</keyword>
<dbReference type="InterPro" id="IPR003594">
    <property type="entry name" value="HATPase_dom"/>
</dbReference>
<dbReference type="Proteomes" id="UP001549098">
    <property type="component" value="Unassembled WGS sequence"/>
</dbReference>
<protein>
    <recommendedName>
        <fullName evidence="3">histidine kinase</fullName>
        <ecNumber evidence="3">2.7.13.3</ecNumber>
    </recommendedName>
</protein>
<evidence type="ECO:0000256" key="13">
    <source>
        <dbReference type="ARBA" id="ARBA00023136"/>
    </source>
</evidence>
<evidence type="ECO:0000256" key="11">
    <source>
        <dbReference type="ARBA" id="ARBA00022989"/>
    </source>
</evidence>
<evidence type="ECO:0000256" key="10">
    <source>
        <dbReference type="ARBA" id="ARBA00022840"/>
    </source>
</evidence>
<comment type="subcellular location">
    <subcellularLocation>
        <location evidence="2">Cell membrane</location>
        <topology evidence="2">Multi-pass membrane protein</topology>
    </subcellularLocation>
</comment>
<comment type="caution">
    <text evidence="16">The sequence shown here is derived from an EMBL/GenBank/DDBJ whole genome shotgun (WGS) entry which is preliminary data.</text>
</comment>
<feature type="domain" description="Histidine kinase" evidence="15">
    <location>
        <begin position="126"/>
        <end position="333"/>
    </location>
</feature>
<dbReference type="SUPFAM" id="SSF55874">
    <property type="entry name" value="ATPase domain of HSP90 chaperone/DNA topoisomerase II/histidine kinase"/>
    <property type="match status" value="1"/>
</dbReference>
<dbReference type="RefSeq" id="WP_354496899.1">
    <property type="nucleotide sequence ID" value="NZ_JBEPLV010000002.1"/>
</dbReference>
<dbReference type="SMART" id="SM00387">
    <property type="entry name" value="HATPase_c"/>
    <property type="match status" value="1"/>
</dbReference>
<dbReference type="InterPro" id="IPR036890">
    <property type="entry name" value="HATPase_C_sf"/>
</dbReference>
<evidence type="ECO:0000256" key="6">
    <source>
        <dbReference type="ARBA" id="ARBA00022679"/>
    </source>
</evidence>
<dbReference type="EMBL" id="JBEPLV010000002">
    <property type="protein sequence ID" value="MET3545779.1"/>
    <property type="molecule type" value="Genomic_DNA"/>
</dbReference>
<evidence type="ECO:0000259" key="15">
    <source>
        <dbReference type="PROSITE" id="PS50109"/>
    </source>
</evidence>
<dbReference type="InterPro" id="IPR005467">
    <property type="entry name" value="His_kinase_dom"/>
</dbReference>
<keyword evidence="10" id="KW-0067">ATP-binding</keyword>
<feature type="transmembrane region" description="Helical" evidence="14">
    <location>
        <begin position="41"/>
        <end position="60"/>
    </location>
</feature>
<dbReference type="InterPro" id="IPR004358">
    <property type="entry name" value="Sig_transdc_His_kin-like_C"/>
</dbReference>
<evidence type="ECO:0000256" key="12">
    <source>
        <dbReference type="ARBA" id="ARBA00023012"/>
    </source>
</evidence>
<evidence type="ECO:0000313" key="16">
    <source>
        <dbReference type="EMBL" id="MET3545779.1"/>
    </source>
</evidence>
<keyword evidence="13 14" id="KW-0472">Membrane</keyword>
<keyword evidence="12" id="KW-0902">Two-component regulatory system</keyword>
<dbReference type="SUPFAM" id="SSF47384">
    <property type="entry name" value="Homodimeric domain of signal transducing histidine kinase"/>
    <property type="match status" value="1"/>
</dbReference>
<sequence length="344" mass="39345">MFIRYVRSMLSWIFFIVMLLGVTDLLIFLDRGISIQGSSFVYLNLLFLLAFIGFFIWRYLRETKYTSQLDALARDMQDDWLEALPRPEYVRDETVDEVLRAADLHYKRKISDLKKTWLVQNDMTASWIHEVKAPLTAMKLAIDAHPRDPAMRTVEAEWLRLHLLVDRQLYITRLPSLESDYVPEETVIQRLAAKEVRELASWCMAKNLAVEFEGDEAQVTTDSKWCRFMIRQILINAVKYSPEGGTIWIASERMPAGNVVLVIKDEGPGIPAHDLPRIFDKGFTGGNGRLHNAATGLGLYLARVVGDRIGLTLEAESAPGKGTAMRLIFTAANAYEKVQKERYR</sequence>
<accession>A0ABV2F1X2</accession>
<dbReference type="InterPro" id="IPR036097">
    <property type="entry name" value="HisK_dim/P_sf"/>
</dbReference>
<dbReference type="Gene3D" id="3.30.565.10">
    <property type="entry name" value="Histidine kinase-like ATPase, C-terminal domain"/>
    <property type="match status" value="1"/>
</dbReference>
<dbReference type="InterPro" id="IPR003661">
    <property type="entry name" value="HisK_dim/P_dom"/>
</dbReference>
<keyword evidence="17" id="KW-1185">Reference proteome</keyword>
<keyword evidence="8" id="KW-0547">Nucleotide-binding</keyword>
<dbReference type="GO" id="GO:0004673">
    <property type="term" value="F:protein histidine kinase activity"/>
    <property type="evidence" value="ECO:0007669"/>
    <property type="project" value="UniProtKB-EC"/>
</dbReference>
<comment type="catalytic activity">
    <reaction evidence="1">
        <text>ATP + protein L-histidine = ADP + protein N-phospho-L-histidine.</text>
        <dbReference type="EC" id="2.7.13.3"/>
    </reaction>
</comment>
<organism evidence="16 17">
    <name type="scientific">Paenibacillus favisporus</name>
    <dbReference type="NCBI Taxonomy" id="221028"/>
    <lineage>
        <taxon>Bacteria</taxon>
        <taxon>Bacillati</taxon>
        <taxon>Bacillota</taxon>
        <taxon>Bacilli</taxon>
        <taxon>Bacillales</taxon>
        <taxon>Paenibacillaceae</taxon>
        <taxon>Paenibacillus</taxon>
    </lineage>
</organism>
<evidence type="ECO:0000256" key="9">
    <source>
        <dbReference type="ARBA" id="ARBA00022777"/>
    </source>
</evidence>
<evidence type="ECO:0000256" key="4">
    <source>
        <dbReference type="ARBA" id="ARBA00022475"/>
    </source>
</evidence>
<keyword evidence="7 14" id="KW-0812">Transmembrane</keyword>
<dbReference type="SMART" id="SM00388">
    <property type="entry name" value="HisKA"/>
    <property type="match status" value="1"/>
</dbReference>
<gene>
    <name evidence="16" type="ORF">ABID47_002390</name>
</gene>
<evidence type="ECO:0000256" key="1">
    <source>
        <dbReference type="ARBA" id="ARBA00000085"/>
    </source>
</evidence>
<keyword evidence="4" id="KW-1003">Cell membrane</keyword>
<dbReference type="PRINTS" id="PR00344">
    <property type="entry name" value="BCTRLSENSOR"/>
</dbReference>
<dbReference type="EC" id="2.7.13.3" evidence="3"/>
<dbReference type="PANTHER" id="PTHR45453">
    <property type="entry name" value="PHOSPHATE REGULON SENSOR PROTEIN PHOR"/>
    <property type="match status" value="1"/>
</dbReference>
<reference evidence="16 17" key="1">
    <citation type="submission" date="2024-06" db="EMBL/GenBank/DDBJ databases">
        <title>Genomic Encyclopedia of Type Strains, Phase IV (KMG-IV): sequencing the most valuable type-strain genomes for metagenomic binning, comparative biology and taxonomic classification.</title>
        <authorList>
            <person name="Goeker M."/>
        </authorList>
    </citation>
    <scope>NUCLEOTIDE SEQUENCE [LARGE SCALE GENOMIC DNA]</scope>
    <source>
        <strain evidence="16 17">DSM 17253</strain>
    </source>
</reference>
<dbReference type="InterPro" id="IPR050351">
    <property type="entry name" value="BphY/WalK/GraS-like"/>
</dbReference>
<keyword evidence="9 16" id="KW-0418">Kinase</keyword>
<evidence type="ECO:0000313" key="17">
    <source>
        <dbReference type="Proteomes" id="UP001549098"/>
    </source>
</evidence>
<evidence type="ECO:0000256" key="5">
    <source>
        <dbReference type="ARBA" id="ARBA00022553"/>
    </source>
</evidence>
<keyword evidence="6 16" id="KW-0808">Transferase</keyword>
<evidence type="ECO:0000256" key="2">
    <source>
        <dbReference type="ARBA" id="ARBA00004651"/>
    </source>
</evidence>
<evidence type="ECO:0000256" key="14">
    <source>
        <dbReference type="SAM" id="Phobius"/>
    </source>
</evidence>
<feature type="transmembrane region" description="Helical" evidence="14">
    <location>
        <begin position="12"/>
        <end position="29"/>
    </location>
</feature>
<evidence type="ECO:0000256" key="7">
    <source>
        <dbReference type="ARBA" id="ARBA00022692"/>
    </source>
</evidence>
<proteinExistence type="predicted"/>
<name>A0ABV2F1X2_9BACL</name>
<dbReference type="PANTHER" id="PTHR45453:SF2">
    <property type="entry name" value="HISTIDINE KINASE"/>
    <property type="match status" value="1"/>
</dbReference>
<dbReference type="Pfam" id="PF02518">
    <property type="entry name" value="HATPase_c"/>
    <property type="match status" value="1"/>
</dbReference>
<evidence type="ECO:0000256" key="8">
    <source>
        <dbReference type="ARBA" id="ARBA00022741"/>
    </source>
</evidence>
<keyword evidence="11 14" id="KW-1133">Transmembrane helix</keyword>
<dbReference type="PROSITE" id="PS50109">
    <property type="entry name" value="HIS_KIN"/>
    <property type="match status" value="1"/>
</dbReference>
<evidence type="ECO:0000256" key="3">
    <source>
        <dbReference type="ARBA" id="ARBA00012438"/>
    </source>
</evidence>